<proteinExistence type="inferred from homology"/>
<dbReference type="InterPro" id="IPR020904">
    <property type="entry name" value="Sc_DH/Rdtase_CS"/>
</dbReference>
<evidence type="ECO:0000259" key="4">
    <source>
        <dbReference type="SMART" id="SM00822"/>
    </source>
</evidence>
<dbReference type="PANTHER" id="PTHR44196:SF1">
    <property type="entry name" value="DEHYDROGENASE_REDUCTASE SDR FAMILY MEMBER 7B"/>
    <property type="match status" value="1"/>
</dbReference>
<dbReference type="PROSITE" id="PS00061">
    <property type="entry name" value="ADH_SHORT"/>
    <property type="match status" value="1"/>
</dbReference>
<dbReference type="RefSeq" id="WP_377256833.1">
    <property type="nucleotide sequence ID" value="NZ_JBHLUH010000061.1"/>
</dbReference>
<evidence type="ECO:0000256" key="1">
    <source>
        <dbReference type="ARBA" id="ARBA00006484"/>
    </source>
</evidence>
<evidence type="ECO:0000313" key="6">
    <source>
        <dbReference type="Proteomes" id="UP001589867"/>
    </source>
</evidence>
<dbReference type="PANTHER" id="PTHR44196">
    <property type="entry name" value="DEHYDROGENASE/REDUCTASE SDR FAMILY MEMBER 7B"/>
    <property type="match status" value="1"/>
</dbReference>
<comment type="caution">
    <text evidence="5">The sequence shown here is derived from an EMBL/GenBank/DDBJ whole genome shotgun (WGS) entry which is preliminary data.</text>
</comment>
<dbReference type="EMBL" id="JBHLUH010000061">
    <property type="protein sequence ID" value="MFC0531791.1"/>
    <property type="molecule type" value="Genomic_DNA"/>
</dbReference>
<reference evidence="5 6" key="1">
    <citation type="submission" date="2024-09" db="EMBL/GenBank/DDBJ databases">
        <authorList>
            <person name="Sun Q."/>
            <person name="Mori K."/>
        </authorList>
    </citation>
    <scope>NUCLEOTIDE SEQUENCE [LARGE SCALE GENOMIC DNA]</scope>
    <source>
        <strain evidence="5 6">TBRC 3947</strain>
    </source>
</reference>
<sequence>MPLTRDLADSVVVITGGSGGIGAATALRLAGRGAAVVVGARREHALADVVAACRARGGRALGLRTDVTDPAAVEALGRRAVEEFGRVDAWVNNAAVVSYGTFTETPIDEFRRVIETNLLGVGYGTRTAISHLRATGGGVVVNVASVLGEVTVPYLSGYVAAKQGVRALSGTVRQELRLAGERDISVCVLLPASIDTPMYRHAANHTGARIAPIPPVYAPDVAARRIVQLLEHPRREAHAGPAGAFLAWQWRLAPGLLERVMAAYTHRTALRAEPVRPTSGTVFAPGDDPSSTDDGWRRRPWVVARLARLGAAGARLALAGWRHARG</sequence>
<name>A0ABV6MAP4_9ACTN</name>
<dbReference type="InterPro" id="IPR002347">
    <property type="entry name" value="SDR_fam"/>
</dbReference>
<evidence type="ECO:0000256" key="2">
    <source>
        <dbReference type="ARBA" id="ARBA00023002"/>
    </source>
</evidence>
<dbReference type="InterPro" id="IPR036291">
    <property type="entry name" value="NAD(P)-bd_dom_sf"/>
</dbReference>
<evidence type="ECO:0000256" key="3">
    <source>
        <dbReference type="RuleBase" id="RU000363"/>
    </source>
</evidence>
<gene>
    <name evidence="5" type="ORF">ACFFIA_29500</name>
</gene>
<accession>A0ABV6MAP4</accession>
<evidence type="ECO:0000313" key="5">
    <source>
        <dbReference type="EMBL" id="MFC0531791.1"/>
    </source>
</evidence>
<dbReference type="PRINTS" id="PR00080">
    <property type="entry name" value="SDRFAMILY"/>
</dbReference>
<dbReference type="PRINTS" id="PR00081">
    <property type="entry name" value="GDHRDH"/>
</dbReference>
<keyword evidence="6" id="KW-1185">Reference proteome</keyword>
<keyword evidence="2" id="KW-0560">Oxidoreductase</keyword>
<dbReference type="SMART" id="SM00822">
    <property type="entry name" value="PKS_KR"/>
    <property type="match status" value="1"/>
</dbReference>
<dbReference type="SUPFAM" id="SSF51735">
    <property type="entry name" value="NAD(P)-binding Rossmann-fold domains"/>
    <property type="match status" value="1"/>
</dbReference>
<feature type="domain" description="Ketoreductase" evidence="4">
    <location>
        <begin position="10"/>
        <end position="197"/>
    </location>
</feature>
<dbReference type="Gene3D" id="3.40.50.720">
    <property type="entry name" value="NAD(P)-binding Rossmann-like Domain"/>
    <property type="match status" value="1"/>
</dbReference>
<protein>
    <submittedName>
        <fullName evidence="5">SDR family NAD(P)-dependent oxidoreductase</fullName>
    </submittedName>
</protein>
<dbReference type="InterPro" id="IPR057326">
    <property type="entry name" value="KR_dom"/>
</dbReference>
<dbReference type="Proteomes" id="UP001589867">
    <property type="component" value="Unassembled WGS sequence"/>
</dbReference>
<organism evidence="5 6">
    <name type="scientific">Phytohabitans kaempferiae</name>
    <dbReference type="NCBI Taxonomy" id="1620943"/>
    <lineage>
        <taxon>Bacteria</taxon>
        <taxon>Bacillati</taxon>
        <taxon>Actinomycetota</taxon>
        <taxon>Actinomycetes</taxon>
        <taxon>Micromonosporales</taxon>
        <taxon>Micromonosporaceae</taxon>
    </lineage>
</organism>
<dbReference type="Pfam" id="PF00106">
    <property type="entry name" value="adh_short"/>
    <property type="match status" value="1"/>
</dbReference>
<comment type="similarity">
    <text evidence="1 3">Belongs to the short-chain dehydrogenases/reductases (SDR) family.</text>
</comment>